<dbReference type="EMBL" id="FOKG01000014">
    <property type="protein sequence ID" value="SFB49273.1"/>
    <property type="molecule type" value="Genomic_DNA"/>
</dbReference>
<dbReference type="AlphaFoldDB" id="A0A1I1BLK9"/>
<proteinExistence type="predicted"/>
<evidence type="ECO:0000313" key="1">
    <source>
        <dbReference type="EMBL" id="SFB49273.1"/>
    </source>
</evidence>
<dbReference type="STRING" id="490629.SAMN05216266_1149"/>
<gene>
    <name evidence="1" type="ORF">SAMN05216266_1149</name>
</gene>
<dbReference type="RefSeq" id="WP_218160398.1">
    <property type="nucleotide sequence ID" value="NZ_FOKG01000014.1"/>
</dbReference>
<evidence type="ECO:0008006" key="3">
    <source>
        <dbReference type="Google" id="ProtNLM"/>
    </source>
</evidence>
<name>A0A1I1BLK9_9PSEU</name>
<sequence>MLVVLNTLMDLKYGLSPEERRDFRQLYGDPWFMVQCLLGHSSRETTVDRYLAPVADLQLRSMLAGAAESAAAPMPELDVVFARIARESEGIQDLDDCMRPAGGGIA</sequence>
<reference evidence="2" key="1">
    <citation type="submission" date="2016-10" db="EMBL/GenBank/DDBJ databases">
        <authorList>
            <person name="Varghese N."/>
            <person name="Submissions S."/>
        </authorList>
    </citation>
    <scope>NUCLEOTIDE SEQUENCE [LARGE SCALE GENOMIC DNA]</scope>
    <source>
        <strain evidence="2">CGMCC 4.3568</strain>
    </source>
</reference>
<dbReference type="Proteomes" id="UP000243799">
    <property type="component" value="Unassembled WGS sequence"/>
</dbReference>
<accession>A0A1I1BLK9</accession>
<protein>
    <recommendedName>
        <fullName evidence="3">Phage integrase family protein</fullName>
    </recommendedName>
</protein>
<keyword evidence="2" id="KW-1185">Reference proteome</keyword>
<organism evidence="1 2">
    <name type="scientific">Amycolatopsis marina</name>
    <dbReference type="NCBI Taxonomy" id="490629"/>
    <lineage>
        <taxon>Bacteria</taxon>
        <taxon>Bacillati</taxon>
        <taxon>Actinomycetota</taxon>
        <taxon>Actinomycetes</taxon>
        <taxon>Pseudonocardiales</taxon>
        <taxon>Pseudonocardiaceae</taxon>
        <taxon>Amycolatopsis</taxon>
    </lineage>
</organism>
<evidence type="ECO:0000313" key="2">
    <source>
        <dbReference type="Proteomes" id="UP000243799"/>
    </source>
</evidence>